<dbReference type="Gene3D" id="1.25.10.10">
    <property type="entry name" value="Leucine-rich Repeat Variant"/>
    <property type="match status" value="2"/>
</dbReference>
<dbReference type="Proteomes" id="UP001485043">
    <property type="component" value="Unassembled WGS sequence"/>
</dbReference>
<sequence length="1714" mass="182573">MSSGGSRLDRLFGLLSTGASAEIRSSAVVQIADLAKAHPPQLPYLLERAHAIISNAKWEARTAAGQLLGALAAHCICPGSADVAAASMGSLGHSTQQDIGASCRALADINMAEILREHNPLLASSGEEYQRKGNKAIAGNVAEQRKHLKEKLGLKGKLDQLSDMTGLISDADLVDEQPEPAPAAGTSARAAMMLKRKAKASDQPAASKRSKLSAEVTSKAGSSADTWQLICQGAWPFQWLADELTPKLLHASWEVRHGAAMGLREILSSQASSAGMSMPLRDHPSGWLLSNGQGKPLLAPCDASHIHQNRAAHEAWLDDCLAHLIQLLALDRFADFGSDQAVAPVRETAAQAVGAAASALSTSSLLVLAGLLRQLCESSEWAVRQSGLLGLKYLLASRPDNALLEAVMPAIMQGLSDADDDVRAVAAEAMLPVASQVCHADATVQKQIVQLLWDALLDVDELSPSIGRVMQLLAALYTSGVCQEAQASLPEVLPRSWPLFRHSLSSVRMACVKCLAALALTSAGHPAAAQPAGWTTSPNRSEAGGGPNPATEIWLQGPLLRTAIQLLFQNVLREDRVSIREASQKALREILQRATATALHQAVSPGLVHIFLRLAGIPSGQAWPAGSLLNIQGPWEASPAAACPTAEYPRDANGELAADIRVLASECLALMAAALPAGMNAVASAIVLGLQSTTASERMVAAMTLAKWAKVKGPDGSVIGELAQQCQDQLAAGSSNTQSFTELEHLSRGIHPKLSAILRRLQEAGWNVEAITQGTVIANFVQQLQPQAMCSLVNMLPHGATTSEPLRTAILEVQAQIALLLETQEQLCLRVQACLAAAVVHASNLPAKLNIIIQPLMGTIRTGAVPAFRALASVALASLISSCKPVAAERIAKNISAMACIADPVPDVNTSGEVGTAGFQLQQENAASSPTSRSQQGAQAALKAITATLGQDLVSRLPSFWSAMTEPLLRSLHSAPAALQGEQRDGAPQPVLDSLKLLRIVGTYIMPIILRLMLPSLKGKLSSKEVGSAIRLLRAIITALGGAVIPYCPLLMLPLMQCMSDPQQSVRIQATEIFAELVKLLPLAQGMSCPASLDEADKAAWSEDQVFLLQLLDNSQAGDFVPPFEVLAELRHYQRAGVNWLAFLRRCGLHGVLADDMGLGKTLQTTIILAADHVEQQSQQAEAPMSLVICPPTLVDHWVHEIVKYLGSGILFPRAIQGPLQHRAALLQQPASGHAIRNPKSKISQACKQVAARHRLILTGTPIQNSILELWSLFDFLMPGFLGTEALFNRRFGKALAQAKTSKRGSAEAQAGLLAVDGLHKQVAPFILRRTKDAVLKDLPPKILQDIFCGLSPLQHALYHEFASSQAAESVASLASERLGTSGDGLVDNAPHVFQALQYLRKLCSHPLLVLDPSVEPHLKAVSQAIGQPAATVKAQWAASLEMLHELEHAPKMAALLELLQQCGIAPVPSDADAGVAVEGEPTSGDLAGGHRVLIFAQLKGLLDLVQSDIMHPHGISHLRLDGSVEPTKRFGIVEQFNLDPTIQALLLTTHVGGLGLNLTSADTVIFLEHDWNPMRDLQAMDRAHRLGQKRTVTVYRLLMRHTLEDKIMGLQRFKLDIANAAINQDNVSLSAMDTSKLLDLFTASNDSQPSQQPGEAHGAPSFSGEPDTGRLGKASKSQGGLKGMMKGLEDLADESQYAEEFSLSSFMKKLGQA</sequence>
<dbReference type="InterPro" id="IPR014001">
    <property type="entry name" value="Helicase_ATP-bd"/>
</dbReference>
<evidence type="ECO:0000259" key="6">
    <source>
        <dbReference type="PROSITE" id="PS51192"/>
    </source>
</evidence>
<dbReference type="InterPro" id="IPR027417">
    <property type="entry name" value="P-loop_NTPase"/>
</dbReference>
<dbReference type="PROSITE" id="PS50077">
    <property type="entry name" value="HEAT_REPEAT"/>
    <property type="match status" value="1"/>
</dbReference>
<dbReference type="Pfam" id="PF00271">
    <property type="entry name" value="Helicase_C"/>
    <property type="match status" value="1"/>
</dbReference>
<name>A0AAW1TKX0_9CHLO</name>
<dbReference type="SUPFAM" id="SSF48371">
    <property type="entry name" value="ARM repeat"/>
    <property type="match status" value="1"/>
</dbReference>
<dbReference type="PROSITE" id="PS51194">
    <property type="entry name" value="HELICASE_CTER"/>
    <property type="match status" value="1"/>
</dbReference>
<evidence type="ECO:0000259" key="7">
    <source>
        <dbReference type="PROSITE" id="PS51194"/>
    </source>
</evidence>
<dbReference type="GO" id="GO:0016887">
    <property type="term" value="F:ATP hydrolysis activity"/>
    <property type="evidence" value="ECO:0007669"/>
    <property type="project" value="InterPro"/>
</dbReference>
<evidence type="ECO:0000256" key="4">
    <source>
        <dbReference type="PROSITE-ProRule" id="PRU00103"/>
    </source>
</evidence>
<keyword evidence="2" id="KW-0067">ATP-binding</keyword>
<comment type="caution">
    <text evidence="8">The sequence shown here is derived from an EMBL/GenBank/DDBJ whole genome shotgun (WGS) entry which is preliminary data.</text>
</comment>
<dbReference type="GO" id="GO:0005524">
    <property type="term" value="F:ATP binding"/>
    <property type="evidence" value="ECO:0007669"/>
    <property type="project" value="InterPro"/>
</dbReference>
<dbReference type="InterPro" id="IPR021133">
    <property type="entry name" value="HEAT_type_2"/>
</dbReference>
<evidence type="ECO:0000313" key="8">
    <source>
        <dbReference type="EMBL" id="KAK9868941.1"/>
    </source>
</evidence>
<dbReference type="PROSITE" id="PS51192">
    <property type="entry name" value="HELICASE_ATP_BIND_1"/>
    <property type="match status" value="1"/>
</dbReference>
<dbReference type="GO" id="GO:0017025">
    <property type="term" value="F:TBP-class protein binding"/>
    <property type="evidence" value="ECO:0007669"/>
    <property type="project" value="InterPro"/>
</dbReference>
<dbReference type="GO" id="GO:0003677">
    <property type="term" value="F:DNA binding"/>
    <property type="evidence" value="ECO:0007669"/>
    <property type="project" value="UniProtKB-KW"/>
</dbReference>
<dbReference type="FunFam" id="3.40.50.300:FF:001793">
    <property type="entry name" value="TATA-binding protein-associated factor"/>
    <property type="match status" value="1"/>
</dbReference>
<keyword evidence="2" id="KW-0547">Nucleotide-binding</keyword>
<feature type="region of interest" description="Disordered" evidence="5">
    <location>
        <begin position="194"/>
        <end position="214"/>
    </location>
</feature>
<dbReference type="InterPro" id="IPR001650">
    <property type="entry name" value="Helicase_C-like"/>
</dbReference>
<dbReference type="SUPFAM" id="SSF52540">
    <property type="entry name" value="P-loop containing nucleoside triphosphate hydrolases"/>
    <property type="match status" value="2"/>
</dbReference>
<reference evidence="8 9" key="1">
    <citation type="journal article" date="2024" name="Nat. Commun.">
        <title>Phylogenomics reveals the evolutionary origins of lichenization in chlorophyte algae.</title>
        <authorList>
            <person name="Puginier C."/>
            <person name="Libourel C."/>
            <person name="Otte J."/>
            <person name="Skaloud P."/>
            <person name="Haon M."/>
            <person name="Grisel S."/>
            <person name="Petersen M."/>
            <person name="Berrin J.G."/>
            <person name="Delaux P.M."/>
            <person name="Dal Grande F."/>
            <person name="Keller J."/>
        </authorList>
    </citation>
    <scope>NUCLEOTIDE SEQUENCE [LARGE SCALE GENOMIC DNA]</scope>
    <source>
        <strain evidence="8 9">SAG 2523</strain>
    </source>
</reference>
<gene>
    <name evidence="8" type="ORF">WJX84_004365</name>
</gene>
<accession>A0AAW1TKX0</accession>
<dbReference type="GO" id="GO:0004386">
    <property type="term" value="F:helicase activity"/>
    <property type="evidence" value="ECO:0007669"/>
    <property type="project" value="UniProtKB-KW"/>
</dbReference>
<evidence type="ECO:0000256" key="5">
    <source>
        <dbReference type="SAM" id="MobiDB-lite"/>
    </source>
</evidence>
<dbReference type="InterPro" id="IPR038718">
    <property type="entry name" value="SNF2-like_sf"/>
</dbReference>
<feature type="domain" description="Helicase ATP-binding" evidence="6">
    <location>
        <begin position="1142"/>
        <end position="1280"/>
    </location>
</feature>
<organism evidence="8 9">
    <name type="scientific">Apatococcus fuscideae</name>
    <dbReference type="NCBI Taxonomy" id="2026836"/>
    <lineage>
        <taxon>Eukaryota</taxon>
        <taxon>Viridiplantae</taxon>
        <taxon>Chlorophyta</taxon>
        <taxon>core chlorophytes</taxon>
        <taxon>Trebouxiophyceae</taxon>
        <taxon>Chlorellales</taxon>
        <taxon>Chlorellaceae</taxon>
        <taxon>Apatococcus</taxon>
    </lineage>
</organism>
<keyword evidence="3" id="KW-0238">DNA-binding</keyword>
<dbReference type="Pfam" id="PF00176">
    <property type="entry name" value="SNF2-rel_dom"/>
    <property type="match status" value="2"/>
</dbReference>
<dbReference type="InterPro" id="IPR000330">
    <property type="entry name" value="SNF2_N"/>
</dbReference>
<dbReference type="SMART" id="SM00490">
    <property type="entry name" value="HELICc"/>
    <property type="match status" value="1"/>
</dbReference>
<dbReference type="InterPro" id="IPR016024">
    <property type="entry name" value="ARM-type_fold"/>
</dbReference>
<dbReference type="EMBL" id="JALJOV010000005">
    <property type="protein sequence ID" value="KAK9868941.1"/>
    <property type="molecule type" value="Genomic_DNA"/>
</dbReference>
<evidence type="ECO:0000256" key="3">
    <source>
        <dbReference type="ARBA" id="ARBA00023125"/>
    </source>
</evidence>
<feature type="domain" description="Helicase C-terminal" evidence="7">
    <location>
        <begin position="1470"/>
        <end position="1636"/>
    </location>
</feature>
<proteinExistence type="predicted"/>
<dbReference type="InterPro" id="IPR044972">
    <property type="entry name" value="Mot1"/>
</dbReference>
<dbReference type="InterPro" id="IPR011989">
    <property type="entry name" value="ARM-like"/>
</dbReference>
<evidence type="ECO:0000313" key="9">
    <source>
        <dbReference type="Proteomes" id="UP001485043"/>
    </source>
</evidence>
<keyword evidence="9" id="KW-1185">Reference proteome</keyword>
<dbReference type="InterPro" id="IPR022707">
    <property type="entry name" value="Mot1_central_dom"/>
</dbReference>
<dbReference type="Pfam" id="PF12054">
    <property type="entry name" value="DUF3535"/>
    <property type="match status" value="1"/>
</dbReference>
<dbReference type="SMART" id="SM00487">
    <property type="entry name" value="DEXDc"/>
    <property type="match status" value="1"/>
</dbReference>
<feature type="region of interest" description="Disordered" evidence="5">
    <location>
        <begin position="1645"/>
        <end position="1688"/>
    </location>
</feature>
<dbReference type="Gene3D" id="3.40.50.300">
    <property type="entry name" value="P-loop containing nucleotide triphosphate hydrolases"/>
    <property type="match status" value="1"/>
</dbReference>
<dbReference type="PANTHER" id="PTHR36498:SF1">
    <property type="entry name" value="TATA-BINDING PROTEIN-ASSOCIATED FACTOR 172"/>
    <property type="match status" value="1"/>
</dbReference>
<dbReference type="PANTHER" id="PTHR36498">
    <property type="entry name" value="TATA-BINDING PROTEIN-ASSOCIATED FACTOR 172"/>
    <property type="match status" value="1"/>
</dbReference>
<dbReference type="Gene3D" id="3.40.50.10810">
    <property type="entry name" value="Tandem AAA-ATPase domain"/>
    <property type="match status" value="2"/>
</dbReference>
<evidence type="ECO:0008006" key="10">
    <source>
        <dbReference type="Google" id="ProtNLM"/>
    </source>
</evidence>
<keyword evidence="2" id="KW-0347">Helicase</keyword>
<protein>
    <recommendedName>
        <fullName evidence="10">TATA-binding protein-associated factor 172</fullName>
    </recommendedName>
</protein>
<keyword evidence="1" id="KW-0378">Hydrolase</keyword>
<dbReference type="InterPro" id="IPR049730">
    <property type="entry name" value="SNF2/RAD54-like_C"/>
</dbReference>
<feature type="repeat" description="HEAT" evidence="4">
    <location>
        <begin position="407"/>
        <end position="445"/>
    </location>
</feature>
<feature type="compositionally biased region" description="Polar residues" evidence="5">
    <location>
        <begin position="1645"/>
        <end position="1654"/>
    </location>
</feature>
<evidence type="ECO:0000256" key="1">
    <source>
        <dbReference type="ARBA" id="ARBA00022801"/>
    </source>
</evidence>
<evidence type="ECO:0000256" key="2">
    <source>
        <dbReference type="ARBA" id="ARBA00022806"/>
    </source>
</evidence>
<feature type="region of interest" description="Disordered" evidence="5">
    <location>
        <begin position="528"/>
        <end position="548"/>
    </location>
</feature>
<dbReference type="CDD" id="cd18793">
    <property type="entry name" value="SF2_C_SNF"/>
    <property type="match status" value="1"/>
</dbReference>